<evidence type="ECO:0000313" key="2">
    <source>
        <dbReference type="EMBL" id="MCT2117554.1"/>
    </source>
</evidence>
<sequence>MKLDKSDLQLETIVSRINAGELDLQPDFQRGEIWDTKRRQRLVDTILREWYVPAIHIVVDTDGEEVVLDGQQRLAAIRDFFADKVKIDGTIEPHDELVASLNGLKYSRLPLAVRKAVNRFVLPIITLSEYGPQEPNELFFRLNQAYNLTPPEKRNALHGKARDQVRQMVDDLTEIGLLNSSKIGFTNGRLAYDDIIARTCVAFEVGNLRQHINNNVVEEFYRSSKPFSDETIESVRGAGAELLRQINESDARVKFNKGTLQTWLIYCHWAPLADGSVPSTLLTQFEVDRALVKRGEQLADNGKSRALAAMLRLYDDRASYRVTDVSSVLIRDLAVHLYSGARYGTPPHRDSSELLAALDKEPDSAQTLVADYLERVRWGDPLVQPEAAP</sequence>
<dbReference type="PANTHER" id="PTHR39639">
    <property type="entry name" value="CHROMOSOME 16, WHOLE GENOME SHOTGUN SEQUENCE"/>
    <property type="match status" value="1"/>
</dbReference>
<name>A0AAW5Q5N5_9ACTN</name>
<evidence type="ECO:0000259" key="1">
    <source>
        <dbReference type="Pfam" id="PF03235"/>
    </source>
</evidence>
<dbReference type="PANTHER" id="PTHR39639:SF1">
    <property type="entry name" value="DUF262 DOMAIN-CONTAINING PROTEIN"/>
    <property type="match status" value="1"/>
</dbReference>
<reference evidence="2" key="1">
    <citation type="submission" date="2022-04" db="EMBL/GenBank/DDBJ databases">
        <title>Human microbiome associated bacterial genomes.</title>
        <authorList>
            <person name="Sandstrom S."/>
            <person name="Salamzade R."/>
            <person name="Kalan L.R."/>
        </authorList>
    </citation>
    <scope>NUCLEOTIDE SEQUENCE</scope>
    <source>
        <strain evidence="2">P3-SID1762</strain>
    </source>
</reference>
<dbReference type="Proteomes" id="UP001206890">
    <property type="component" value="Unassembled WGS sequence"/>
</dbReference>
<gene>
    <name evidence="2" type="ORF">M3D93_07260</name>
</gene>
<dbReference type="RefSeq" id="WP_070720157.1">
    <property type="nucleotide sequence ID" value="NZ_JALXRO010000028.1"/>
</dbReference>
<accession>A0AAW5Q5N5</accession>
<dbReference type="Pfam" id="PF03235">
    <property type="entry name" value="GmrSD_N"/>
    <property type="match status" value="1"/>
</dbReference>
<dbReference type="EMBL" id="JALXTC010000026">
    <property type="protein sequence ID" value="MCT2117554.1"/>
    <property type="molecule type" value="Genomic_DNA"/>
</dbReference>
<feature type="domain" description="GmrSD restriction endonucleases N-terminal" evidence="1">
    <location>
        <begin position="11"/>
        <end position="158"/>
    </location>
</feature>
<protein>
    <submittedName>
        <fullName evidence="2">DUF262 domain-containing protein</fullName>
    </submittedName>
</protein>
<dbReference type="InterPro" id="IPR004919">
    <property type="entry name" value="GmrSD_N"/>
</dbReference>
<proteinExistence type="predicted"/>
<comment type="caution">
    <text evidence="2">The sequence shown here is derived from an EMBL/GenBank/DDBJ whole genome shotgun (WGS) entry which is preliminary data.</text>
</comment>
<organism evidence="2 3">
    <name type="scientific">Dietzia cinnamea</name>
    <dbReference type="NCBI Taxonomy" id="321318"/>
    <lineage>
        <taxon>Bacteria</taxon>
        <taxon>Bacillati</taxon>
        <taxon>Actinomycetota</taxon>
        <taxon>Actinomycetes</taxon>
        <taxon>Mycobacteriales</taxon>
        <taxon>Dietziaceae</taxon>
        <taxon>Dietzia</taxon>
    </lineage>
</organism>
<dbReference type="AlphaFoldDB" id="A0AAW5Q5N5"/>
<evidence type="ECO:0000313" key="3">
    <source>
        <dbReference type="Proteomes" id="UP001206890"/>
    </source>
</evidence>